<sequence length="191" mass="21353">MNEEEIASLCASMSLKEKEGPMWSLKNKLKDDGLRKMSLSLVGSIIGDVEEIDEGASGDCDGKFLRVRVVIDVEKPLRRILRVDVLSNGVESVMFLKYKCLPDHCFCYGRLGHKTRPERGFFKVNTYASIKANQGYIREGVIIRNHFGAIRGSFIQRIHAMFFPQVAEASALLRGAMFAVDASLVSAVYLM</sequence>
<keyword evidence="2" id="KW-1185">Reference proteome</keyword>
<proteinExistence type="predicted"/>
<protein>
    <submittedName>
        <fullName evidence="1">Uncharacterized protein</fullName>
    </submittedName>
</protein>
<comment type="caution">
    <text evidence="1">The sequence shown here is derived from an EMBL/GenBank/DDBJ whole genome shotgun (WGS) entry which is preliminary data.</text>
</comment>
<evidence type="ECO:0000313" key="1">
    <source>
        <dbReference type="EMBL" id="TXG60282.1"/>
    </source>
</evidence>
<organism evidence="1 2">
    <name type="scientific">Acer yangbiense</name>
    <dbReference type="NCBI Taxonomy" id="1000413"/>
    <lineage>
        <taxon>Eukaryota</taxon>
        <taxon>Viridiplantae</taxon>
        <taxon>Streptophyta</taxon>
        <taxon>Embryophyta</taxon>
        <taxon>Tracheophyta</taxon>
        <taxon>Spermatophyta</taxon>
        <taxon>Magnoliopsida</taxon>
        <taxon>eudicotyledons</taxon>
        <taxon>Gunneridae</taxon>
        <taxon>Pentapetalae</taxon>
        <taxon>rosids</taxon>
        <taxon>malvids</taxon>
        <taxon>Sapindales</taxon>
        <taxon>Sapindaceae</taxon>
        <taxon>Hippocastanoideae</taxon>
        <taxon>Acereae</taxon>
        <taxon>Acer</taxon>
    </lineage>
</organism>
<gene>
    <name evidence="1" type="ORF">EZV62_014855</name>
</gene>
<accession>A0A5C7HVQ7</accession>
<reference evidence="2" key="1">
    <citation type="journal article" date="2019" name="Gigascience">
        <title>De novo genome assembly of the endangered Acer yangbiense, a plant species with extremely small populations endemic to Yunnan Province, China.</title>
        <authorList>
            <person name="Yang J."/>
            <person name="Wariss H.M."/>
            <person name="Tao L."/>
            <person name="Zhang R."/>
            <person name="Yun Q."/>
            <person name="Hollingsworth P."/>
            <person name="Dao Z."/>
            <person name="Luo G."/>
            <person name="Guo H."/>
            <person name="Ma Y."/>
            <person name="Sun W."/>
        </authorList>
    </citation>
    <scope>NUCLEOTIDE SEQUENCE [LARGE SCALE GENOMIC DNA]</scope>
    <source>
        <strain evidence="2">cv. Malutang</strain>
    </source>
</reference>
<dbReference type="AlphaFoldDB" id="A0A5C7HVQ7"/>
<dbReference type="EMBL" id="VAHF01000006">
    <property type="protein sequence ID" value="TXG60282.1"/>
    <property type="molecule type" value="Genomic_DNA"/>
</dbReference>
<evidence type="ECO:0000313" key="2">
    <source>
        <dbReference type="Proteomes" id="UP000323000"/>
    </source>
</evidence>
<dbReference type="Proteomes" id="UP000323000">
    <property type="component" value="Chromosome 6"/>
</dbReference>
<dbReference type="OrthoDB" id="1707487at2759"/>
<name>A0A5C7HVQ7_9ROSI</name>